<keyword evidence="4" id="KW-0804">Transcription</keyword>
<evidence type="ECO:0000256" key="1">
    <source>
        <dbReference type="ARBA" id="ARBA00009437"/>
    </source>
</evidence>
<dbReference type="OrthoDB" id="9813056at2"/>
<dbReference type="InterPro" id="IPR036388">
    <property type="entry name" value="WH-like_DNA-bd_sf"/>
</dbReference>
<dbReference type="InterPro" id="IPR005119">
    <property type="entry name" value="LysR_subst-bd"/>
</dbReference>
<name>A0A4Q1HNU9_9BURK</name>
<dbReference type="Pfam" id="PF00126">
    <property type="entry name" value="HTH_1"/>
    <property type="match status" value="1"/>
</dbReference>
<comment type="similarity">
    <text evidence="1">Belongs to the LysR transcriptional regulatory family.</text>
</comment>
<dbReference type="Gene3D" id="3.40.190.290">
    <property type="match status" value="1"/>
</dbReference>
<protein>
    <submittedName>
        <fullName evidence="6">LysR family transcriptional regulator</fullName>
    </submittedName>
</protein>
<reference evidence="6 7" key="1">
    <citation type="journal article" date="2017" name="Int. J. Syst. Evol. Microbiol.">
        <title>Achromobacter aloeverae sp. nov., isolated from the root of Aloe vera (L.) Burm.f.</title>
        <authorList>
            <person name="Kuncharoen N."/>
            <person name="Muramatsu Y."/>
            <person name="Shibata C."/>
            <person name="Kamakura Y."/>
            <person name="Nakagawa Y."/>
            <person name="Tanasupawat S."/>
        </authorList>
    </citation>
    <scope>NUCLEOTIDE SEQUENCE [LARGE SCALE GENOMIC DNA]</scope>
    <source>
        <strain evidence="6 7">AVA-1</strain>
    </source>
</reference>
<keyword evidence="7" id="KW-1185">Reference proteome</keyword>
<dbReference type="InterPro" id="IPR000847">
    <property type="entry name" value="LysR_HTH_N"/>
</dbReference>
<evidence type="ECO:0000256" key="2">
    <source>
        <dbReference type="ARBA" id="ARBA00023015"/>
    </source>
</evidence>
<feature type="domain" description="HTH lysR-type" evidence="5">
    <location>
        <begin position="1"/>
        <end position="61"/>
    </location>
</feature>
<sequence>MNRTQTSQLMVFVSVAELGSFRRAAERLGIAPSAVSHAVSTLEDSLGVRLLARTTRATRPTEEGARLLSRVTEPFADITAALQDAAEQGDAPSGPLRVTMALSVAEDLILGRLPAFCARYPGIELDLRADDNFEDIIKSGCDAGVRLGESLHADMIAVPASGPQRSLIVATPRYFAAHPAPRHPRDLAQHNCIRRRFSSGRVYRWELKKGRKAYNVDVRGNLILPQQSAMRRAALDSLGLAFLFEHTIAEDLKAGRLVAVMEDWCPSFDGFYIYYPSRRQMRPALRAFLAFFRAEAPSWRA</sequence>
<organism evidence="6 7">
    <name type="scientific">Achromobacter aloeverae</name>
    <dbReference type="NCBI Taxonomy" id="1750518"/>
    <lineage>
        <taxon>Bacteria</taxon>
        <taxon>Pseudomonadati</taxon>
        <taxon>Pseudomonadota</taxon>
        <taxon>Betaproteobacteria</taxon>
        <taxon>Burkholderiales</taxon>
        <taxon>Alcaligenaceae</taxon>
        <taxon>Achromobacter</taxon>
    </lineage>
</organism>
<dbReference type="EMBL" id="PYAL01000001">
    <property type="protein sequence ID" value="RXN92714.1"/>
    <property type="molecule type" value="Genomic_DNA"/>
</dbReference>
<gene>
    <name evidence="6" type="ORF">C7R54_02885</name>
</gene>
<dbReference type="SUPFAM" id="SSF46785">
    <property type="entry name" value="Winged helix' DNA-binding domain"/>
    <property type="match status" value="1"/>
</dbReference>
<dbReference type="Gene3D" id="1.10.10.10">
    <property type="entry name" value="Winged helix-like DNA-binding domain superfamily/Winged helix DNA-binding domain"/>
    <property type="match status" value="1"/>
</dbReference>
<evidence type="ECO:0000259" key="5">
    <source>
        <dbReference type="PROSITE" id="PS50931"/>
    </source>
</evidence>
<evidence type="ECO:0000256" key="4">
    <source>
        <dbReference type="ARBA" id="ARBA00023163"/>
    </source>
</evidence>
<dbReference type="PANTHER" id="PTHR30537:SF1">
    <property type="entry name" value="HTH-TYPE TRANSCRIPTIONAL REGULATOR PGRR"/>
    <property type="match status" value="1"/>
</dbReference>
<dbReference type="RefSeq" id="WP_129148673.1">
    <property type="nucleotide sequence ID" value="NZ_JBHSDO010000006.1"/>
</dbReference>
<dbReference type="PROSITE" id="PS50931">
    <property type="entry name" value="HTH_LYSR"/>
    <property type="match status" value="1"/>
</dbReference>
<dbReference type="GO" id="GO:0006351">
    <property type="term" value="P:DNA-templated transcription"/>
    <property type="evidence" value="ECO:0007669"/>
    <property type="project" value="TreeGrafter"/>
</dbReference>
<dbReference type="InterPro" id="IPR058163">
    <property type="entry name" value="LysR-type_TF_proteobact-type"/>
</dbReference>
<comment type="caution">
    <text evidence="6">The sequence shown here is derived from an EMBL/GenBank/DDBJ whole genome shotgun (WGS) entry which is preliminary data.</text>
</comment>
<proteinExistence type="inferred from homology"/>
<evidence type="ECO:0000256" key="3">
    <source>
        <dbReference type="ARBA" id="ARBA00023125"/>
    </source>
</evidence>
<accession>A0A4Q1HNU9</accession>
<dbReference type="GO" id="GO:0003700">
    <property type="term" value="F:DNA-binding transcription factor activity"/>
    <property type="evidence" value="ECO:0007669"/>
    <property type="project" value="InterPro"/>
</dbReference>
<dbReference type="CDD" id="cd08474">
    <property type="entry name" value="PBP2_CrgA_like_5"/>
    <property type="match status" value="1"/>
</dbReference>
<evidence type="ECO:0000313" key="7">
    <source>
        <dbReference type="Proteomes" id="UP000290849"/>
    </source>
</evidence>
<dbReference type="GO" id="GO:0043565">
    <property type="term" value="F:sequence-specific DNA binding"/>
    <property type="evidence" value="ECO:0007669"/>
    <property type="project" value="TreeGrafter"/>
</dbReference>
<keyword evidence="3" id="KW-0238">DNA-binding</keyword>
<dbReference type="PRINTS" id="PR00039">
    <property type="entry name" value="HTHLYSR"/>
</dbReference>
<evidence type="ECO:0000313" key="6">
    <source>
        <dbReference type="EMBL" id="RXN92714.1"/>
    </source>
</evidence>
<dbReference type="Pfam" id="PF03466">
    <property type="entry name" value="LysR_substrate"/>
    <property type="match status" value="1"/>
</dbReference>
<dbReference type="InterPro" id="IPR036390">
    <property type="entry name" value="WH_DNA-bd_sf"/>
</dbReference>
<dbReference type="SUPFAM" id="SSF53850">
    <property type="entry name" value="Periplasmic binding protein-like II"/>
    <property type="match status" value="1"/>
</dbReference>
<dbReference type="PANTHER" id="PTHR30537">
    <property type="entry name" value="HTH-TYPE TRANSCRIPTIONAL REGULATOR"/>
    <property type="match status" value="1"/>
</dbReference>
<dbReference type="Proteomes" id="UP000290849">
    <property type="component" value="Unassembled WGS sequence"/>
</dbReference>
<keyword evidence="2" id="KW-0805">Transcription regulation</keyword>
<dbReference type="FunFam" id="1.10.10.10:FF:000001">
    <property type="entry name" value="LysR family transcriptional regulator"/>
    <property type="match status" value="1"/>
</dbReference>
<dbReference type="AlphaFoldDB" id="A0A4Q1HNU9"/>